<dbReference type="GO" id="GO:0030246">
    <property type="term" value="F:carbohydrate binding"/>
    <property type="evidence" value="ECO:0007669"/>
    <property type="project" value="UniProtKB-KW"/>
</dbReference>
<keyword evidence="2" id="KW-1133">Transmembrane helix</keyword>
<keyword evidence="2" id="KW-0472">Membrane</keyword>
<evidence type="ECO:0000256" key="1">
    <source>
        <dbReference type="ARBA" id="ARBA00022734"/>
    </source>
</evidence>
<dbReference type="GeneTree" id="ENSGT01030000234575"/>
<dbReference type="InterPro" id="IPR050111">
    <property type="entry name" value="C-type_lectin/snaclec_domain"/>
</dbReference>
<evidence type="ECO:0000259" key="3">
    <source>
        <dbReference type="PROSITE" id="PS50041"/>
    </source>
</evidence>
<dbReference type="InterPro" id="IPR016187">
    <property type="entry name" value="CTDL_fold"/>
</dbReference>
<keyword evidence="5" id="KW-1185">Reference proteome</keyword>
<dbReference type="HOGENOM" id="CLU_049894_7_5_1"/>
<protein>
    <recommendedName>
        <fullName evidence="3">C-type lectin domain-containing protein</fullName>
    </recommendedName>
</protein>
<organism evidence="4 5">
    <name type="scientific">Latimeria chalumnae</name>
    <name type="common">Coelacanth</name>
    <dbReference type="NCBI Taxonomy" id="7897"/>
    <lineage>
        <taxon>Eukaryota</taxon>
        <taxon>Metazoa</taxon>
        <taxon>Chordata</taxon>
        <taxon>Craniata</taxon>
        <taxon>Vertebrata</taxon>
        <taxon>Euteleostomi</taxon>
        <taxon>Coelacanthiformes</taxon>
        <taxon>Coelacanthidae</taxon>
        <taxon>Latimeria</taxon>
    </lineage>
</organism>
<dbReference type="STRING" id="7897.ENSLACP00000010756"/>
<dbReference type="EMBL" id="AFYH01167824">
    <property type="status" value="NOT_ANNOTATED_CDS"/>
    <property type="molecule type" value="Genomic_DNA"/>
</dbReference>
<dbReference type="OMA" id="IRFANTK"/>
<evidence type="ECO:0000256" key="2">
    <source>
        <dbReference type="SAM" id="Phobius"/>
    </source>
</evidence>
<dbReference type="KEGG" id="lcm:102361734"/>
<dbReference type="Ensembl" id="ENSLACT00000010836.2">
    <property type="protein sequence ID" value="ENSLACP00000010756.2"/>
    <property type="gene ID" value="ENSLACG00000009469.2"/>
</dbReference>
<dbReference type="FunCoup" id="H3AM85">
    <property type="interactions" value="204"/>
</dbReference>
<dbReference type="InterPro" id="IPR016186">
    <property type="entry name" value="C-type_lectin-like/link_sf"/>
</dbReference>
<dbReference type="OrthoDB" id="6133475at2759"/>
<dbReference type="AlphaFoldDB" id="H3AM85"/>
<dbReference type="Pfam" id="PF00059">
    <property type="entry name" value="Lectin_C"/>
    <property type="match status" value="1"/>
</dbReference>
<dbReference type="PROSITE" id="PS50041">
    <property type="entry name" value="C_TYPE_LECTIN_2"/>
    <property type="match status" value="1"/>
</dbReference>
<dbReference type="GeneID" id="102361734"/>
<dbReference type="Gene3D" id="3.10.100.10">
    <property type="entry name" value="Mannose-Binding Protein A, subunit A"/>
    <property type="match status" value="1"/>
</dbReference>
<feature type="domain" description="C-type lectin" evidence="3">
    <location>
        <begin position="121"/>
        <end position="243"/>
    </location>
</feature>
<reference evidence="4" key="2">
    <citation type="submission" date="2025-08" db="UniProtKB">
        <authorList>
            <consortium name="Ensembl"/>
        </authorList>
    </citation>
    <scope>IDENTIFICATION</scope>
</reference>
<dbReference type="InterPro" id="IPR001304">
    <property type="entry name" value="C-type_lectin-like"/>
</dbReference>
<dbReference type="Proteomes" id="UP000008672">
    <property type="component" value="Unassembled WGS sequence"/>
</dbReference>
<keyword evidence="1" id="KW-0430">Lectin</keyword>
<sequence>MEAEVTYSEIRFANTKEKNRSQEVANRTLGTVGVMEEKANEKTQTLAEPKVKWVQSLTQLHWLLWILSLLCCLLLITVIILVSSSKIICLDLSLRERVMKQCNKTQHGNRWECCPAEWLLFNGGCYYFSNDTMLWKPSESNCTSMESHLVMITSKEEQDFIEKQVSTAHWIGLNVQRRAQGVSRNWKWVDGTPLNFSAAFWLKGEPNNNGGNENCATVGGWGSHAIPEWLDVPCNKNFRRICEKKALCL</sequence>
<dbReference type="CDD" id="cd03590">
    <property type="entry name" value="CLECT_DC-SIGN_like"/>
    <property type="match status" value="1"/>
</dbReference>
<dbReference type="InterPro" id="IPR033989">
    <property type="entry name" value="CD209-like_CTLD"/>
</dbReference>
<dbReference type="RefSeq" id="XP_006006079.2">
    <property type="nucleotide sequence ID" value="XM_006006017.2"/>
</dbReference>
<proteinExistence type="predicted"/>
<dbReference type="eggNOG" id="KOG4297">
    <property type="taxonomic scope" value="Eukaryota"/>
</dbReference>
<keyword evidence="2" id="KW-0812">Transmembrane</keyword>
<gene>
    <name evidence="4" type="primary">LOC102361734</name>
</gene>
<reference evidence="5" key="1">
    <citation type="submission" date="2011-08" db="EMBL/GenBank/DDBJ databases">
        <title>The draft genome of Latimeria chalumnae.</title>
        <authorList>
            <person name="Di Palma F."/>
            <person name="Alfoldi J."/>
            <person name="Johnson J."/>
            <person name="Berlin A."/>
            <person name="Gnerre S."/>
            <person name="Jaffe D."/>
            <person name="MacCallum I."/>
            <person name="Young S."/>
            <person name="Walker B.J."/>
            <person name="Lander E."/>
            <person name="Lindblad-Toh K."/>
        </authorList>
    </citation>
    <scope>NUCLEOTIDE SEQUENCE [LARGE SCALE GENOMIC DNA]</scope>
    <source>
        <strain evidence="5">Wild caught</strain>
    </source>
</reference>
<dbReference type="SMART" id="SM00034">
    <property type="entry name" value="CLECT"/>
    <property type="match status" value="1"/>
</dbReference>
<dbReference type="EMBL" id="AFYH01167823">
    <property type="status" value="NOT_ANNOTATED_CDS"/>
    <property type="molecule type" value="Genomic_DNA"/>
</dbReference>
<dbReference type="PANTHER" id="PTHR22803">
    <property type="entry name" value="MANNOSE, PHOSPHOLIPASE, LECTIN RECEPTOR RELATED"/>
    <property type="match status" value="1"/>
</dbReference>
<accession>H3AM85</accession>
<evidence type="ECO:0000313" key="5">
    <source>
        <dbReference type="Proteomes" id="UP000008672"/>
    </source>
</evidence>
<dbReference type="SUPFAM" id="SSF56436">
    <property type="entry name" value="C-type lectin-like"/>
    <property type="match status" value="1"/>
</dbReference>
<evidence type="ECO:0000313" key="4">
    <source>
        <dbReference type="Ensembl" id="ENSLACP00000010756.2"/>
    </source>
</evidence>
<feature type="transmembrane region" description="Helical" evidence="2">
    <location>
        <begin position="62"/>
        <end position="82"/>
    </location>
</feature>
<dbReference type="InParanoid" id="H3AM85"/>
<name>H3AM85_LATCH</name>
<reference evidence="4" key="3">
    <citation type="submission" date="2025-09" db="UniProtKB">
        <authorList>
            <consortium name="Ensembl"/>
        </authorList>
    </citation>
    <scope>IDENTIFICATION</scope>
</reference>
<dbReference type="EMBL" id="AFYH01167825">
    <property type="status" value="NOT_ANNOTATED_CDS"/>
    <property type="molecule type" value="Genomic_DNA"/>
</dbReference>